<sequence>MHTTTFTPETTLYLTIPNSEPHDTNPWYTFVPLLGQFTDPELLSMLVRYTATIERPRYELQLCGDLSKRGGVWIEVMVTPGCSPSDVVLRMFAGLSSMQDLVVDGDRGFGLLLHEGPLYGIDEFTDGRSGLGLEERLALKTGINMSRVRTFNAQTRLYLTITNEEFPREDSAWYLFLPILGDITDEQILIALMDYTTCIKMPEEELRYRHNANRYGGLWVEILTPLSCTQNDVILRLFSGLRDLQDFVGHGEFPGGLALLQSPAYGVEDFADDYPNMIVRKMMEEE</sequence>
<gene>
    <name evidence="1" type="ORF">BDW42DRAFT_196687</name>
</gene>
<dbReference type="AlphaFoldDB" id="A0A2J5HJX0"/>
<proteinExistence type="predicted"/>
<dbReference type="EMBL" id="KZ559600">
    <property type="protein sequence ID" value="PLN77223.1"/>
    <property type="molecule type" value="Genomic_DNA"/>
</dbReference>
<name>A0A2J5HJX0_9EURO</name>
<accession>A0A2J5HJX0</accession>
<evidence type="ECO:0000313" key="1">
    <source>
        <dbReference type="EMBL" id="PLN77223.1"/>
    </source>
</evidence>
<reference evidence="2" key="1">
    <citation type="submission" date="2017-12" db="EMBL/GenBank/DDBJ databases">
        <authorList>
            <consortium name="DOE Joint Genome Institute"/>
            <person name="Mondo S.J."/>
            <person name="Kjaerbolling I."/>
            <person name="Vesth T.C."/>
            <person name="Frisvad J.C."/>
            <person name="Nybo J.L."/>
            <person name="Theobald S."/>
            <person name="Kuo A."/>
            <person name="Bowyer P."/>
            <person name="Matsuda Y."/>
            <person name="Lyhne E.K."/>
            <person name="Kogle M.E."/>
            <person name="Clum A."/>
            <person name="Lipzen A."/>
            <person name="Salamov A."/>
            <person name="Ngan C.Y."/>
            <person name="Daum C."/>
            <person name="Chiniquy J."/>
            <person name="Barry K."/>
            <person name="LaButti K."/>
            <person name="Haridas S."/>
            <person name="Simmons B.A."/>
            <person name="Magnuson J.K."/>
            <person name="Mortensen U.H."/>
            <person name="Larsen T.O."/>
            <person name="Grigoriev I.V."/>
            <person name="Baker S.E."/>
            <person name="Andersen M.R."/>
            <person name="Nordberg H.P."/>
            <person name="Cantor M.N."/>
            <person name="Hua S.X."/>
        </authorList>
    </citation>
    <scope>NUCLEOTIDE SEQUENCE [LARGE SCALE GENOMIC DNA]</scope>
    <source>
        <strain evidence="2">IBT 19404</strain>
    </source>
</reference>
<evidence type="ECO:0000313" key="2">
    <source>
        <dbReference type="Proteomes" id="UP000235023"/>
    </source>
</evidence>
<organism evidence="1 2">
    <name type="scientific">Aspergillus taichungensis</name>
    <dbReference type="NCBI Taxonomy" id="482145"/>
    <lineage>
        <taxon>Eukaryota</taxon>
        <taxon>Fungi</taxon>
        <taxon>Dikarya</taxon>
        <taxon>Ascomycota</taxon>
        <taxon>Pezizomycotina</taxon>
        <taxon>Eurotiomycetes</taxon>
        <taxon>Eurotiomycetidae</taxon>
        <taxon>Eurotiales</taxon>
        <taxon>Aspergillaceae</taxon>
        <taxon>Aspergillus</taxon>
        <taxon>Aspergillus subgen. Circumdati</taxon>
    </lineage>
</organism>
<dbReference type="Proteomes" id="UP000235023">
    <property type="component" value="Unassembled WGS sequence"/>
</dbReference>
<protein>
    <submittedName>
        <fullName evidence="1">Uncharacterized protein</fullName>
    </submittedName>
</protein>
<keyword evidence="2" id="KW-1185">Reference proteome</keyword>
<dbReference type="OrthoDB" id="4488950at2759"/>